<evidence type="ECO:0000256" key="5">
    <source>
        <dbReference type="ARBA" id="ARBA00023136"/>
    </source>
</evidence>
<feature type="transmembrane region" description="Helical" evidence="6">
    <location>
        <begin position="38"/>
        <end position="58"/>
    </location>
</feature>
<dbReference type="AlphaFoldDB" id="A0A4R7NRF3"/>
<evidence type="ECO:0000313" key="7">
    <source>
        <dbReference type="EMBL" id="TDU23262.1"/>
    </source>
</evidence>
<evidence type="ECO:0000256" key="6">
    <source>
        <dbReference type="SAM" id="Phobius"/>
    </source>
</evidence>
<keyword evidence="2" id="KW-1003">Cell membrane</keyword>
<gene>
    <name evidence="7" type="ORF">DFR24_4785</name>
</gene>
<dbReference type="RefSeq" id="WP_133883931.1">
    <property type="nucleotide sequence ID" value="NZ_MWIN01000035.1"/>
</dbReference>
<evidence type="ECO:0000256" key="1">
    <source>
        <dbReference type="ARBA" id="ARBA00004651"/>
    </source>
</evidence>
<feature type="transmembrane region" description="Helical" evidence="6">
    <location>
        <begin position="14"/>
        <end position="32"/>
    </location>
</feature>
<dbReference type="Pfam" id="PF03899">
    <property type="entry name" value="ATP-synt_I"/>
    <property type="match status" value="1"/>
</dbReference>
<evidence type="ECO:0000313" key="8">
    <source>
        <dbReference type="Proteomes" id="UP000295341"/>
    </source>
</evidence>
<dbReference type="Proteomes" id="UP000295341">
    <property type="component" value="Unassembled WGS sequence"/>
</dbReference>
<protein>
    <submittedName>
        <fullName evidence="7">ATP synthase I subunit</fullName>
    </submittedName>
</protein>
<evidence type="ECO:0000256" key="4">
    <source>
        <dbReference type="ARBA" id="ARBA00022989"/>
    </source>
</evidence>
<dbReference type="InterPro" id="IPR005598">
    <property type="entry name" value="ATP_synth_I"/>
</dbReference>
<keyword evidence="5 6" id="KW-0472">Membrane</keyword>
<keyword evidence="4 6" id="KW-1133">Transmembrane helix</keyword>
<feature type="transmembrane region" description="Helical" evidence="6">
    <location>
        <begin position="99"/>
        <end position="121"/>
    </location>
</feature>
<comment type="caution">
    <text evidence="7">The sequence shown here is derived from an EMBL/GenBank/DDBJ whole genome shotgun (WGS) entry which is preliminary data.</text>
</comment>
<keyword evidence="3 6" id="KW-0812">Transmembrane</keyword>
<sequence>MSQSSIWGVTLKKAVALQWGAVAGLACLAWAVSGNAALSLLCGGAAVVLPNTLLAVWLMPRMQGADAGGAVALMVAEGLKLMGTTALLLGSVLLLGPGLVWPAFLAGIVTAVLSQLLTLWVTRRY</sequence>
<accession>A0A4R7NRF3</accession>
<evidence type="ECO:0000256" key="3">
    <source>
        <dbReference type="ARBA" id="ARBA00022692"/>
    </source>
</evidence>
<organism evidence="7 8">
    <name type="scientific">Panacagrimonas perspica</name>
    <dbReference type="NCBI Taxonomy" id="381431"/>
    <lineage>
        <taxon>Bacteria</taxon>
        <taxon>Pseudomonadati</taxon>
        <taxon>Pseudomonadota</taxon>
        <taxon>Gammaproteobacteria</taxon>
        <taxon>Nevskiales</taxon>
        <taxon>Nevskiaceae</taxon>
        <taxon>Panacagrimonas</taxon>
    </lineage>
</organism>
<dbReference type="EMBL" id="SOBT01000013">
    <property type="protein sequence ID" value="TDU23262.1"/>
    <property type="molecule type" value="Genomic_DNA"/>
</dbReference>
<comment type="subcellular location">
    <subcellularLocation>
        <location evidence="1">Cell membrane</location>
        <topology evidence="1">Multi-pass membrane protein</topology>
    </subcellularLocation>
</comment>
<reference evidence="7 8" key="1">
    <citation type="submission" date="2019-03" db="EMBL/GenBank/DDBJ databases">
        <title>Genomic Encyclopedia of Type Strains, Phase IV (KMG-IV): sequencing the most valuable type-strain genomes for metagenomic binning, comparative biology and taxonomic classification.</title>
        <authorList>
            <person name="Goeker M."/>
        </authorList>
    </citation>
    <scope>NUCLEOTIDE SEQUENCE [LARGE SCALE GENOMIC DNA]</scope>
    <source>
        <strain evidence="7 8">DSM 26377</strain>
    </source>
</reference>
<proteinExistence type="predicted"/>
<evidence type="ECO:0000256" key="2">
    <source>
        <dbReference type="ARBA" id="ARBA00022475"/>
    </source>
</evidence>
<keyword evidence="8" id="KW-1185">Reference proteome</keyword>
<dbReference type="GO" id="GO:0005886">
    <property type="term" value="C:plasma membrane"/>
    <property type="evidence" value="ECO:0007669"/>
    <property type="project" value="UniProtKB-SubCell"/>
</dbReference>
<name>A0A4R7NRF3_9GAMM</name>